<dbReference type="RefSeq" id="WP_132222260.1">
    <property type="nucleotide sequence ID" value="NZ_SMGO01000001.1"/>
</dbReference>
<keyword evidence="3 4" id="KW-0274">FAD</keyword>
<comment type="cofactor">
    <cofactor evidence="4">
        <name>FAD</name>
        <dbReference type="ChEBI" id="CHEBI:57692"/>
    </cofactor>
    <text evidence="4">Binds 1 FAD per subunit.</text>
</comment>
<dbReference type="GO" id="GO:0000719">
    <property type="term" value="P:photoreactive repair"/>
    <property type="evidence" value="ECO:0007669"/>
    <property type="project" value="TreeGrafter"/>
</dbReference>
<dbReference type="Gene3D" id="1.25.40.80">
    <property type="match status" value="1"/>
</dbReference>
<accession>A0A4R1M3G7</accession>
<dbReference type="AlphaFoldDB" id="A0A4R1M3G7"/>
<dbReference type="Gene3D" id="3.40.50.620">
    <property type="entry name" value="HUPs"/>
    <property type="match status" value="1"/>
</dbReference>
<comment type="caution">
    <text evidence="6">The sequence shown here is derived from an EMBL/GenBank/DDBJ whole genome shotgun (WGS) entry which is preliminary data.</text>
</comment>
<dbReference type="InterPro" id="IPR005101">
    <property type="entry name" value="Cryptochr/Photolyase_FAD-bd"/>
</dbReference>
<dbReference type="InterPro" id="IPR036155">
    <property type="entry name" value="Crypto/Photolyase_N_sf"/>
</dbReference>
<gene>
    <name evidence="6" type="ORF">C8N28_1098</name>
</gene>
<name>A0A4R1M3G7_9SPHI</name>
<dbReference type="GO" id="GO:0071949">
    <property type="term" value="F:FAD binding"/>
    <property type="evidence" value="ECO:0007669"/>
    <property type="project" value="TreeGrafter"/>
</dbReference>
<keyword evidence="2 4" id="KW-0285">Flavoprotein</keyword>
<dbReference type="OrthoDB" id="9772484at2"/>
<comment type="cofactor">
    <cofactor evidence="1">
        <name>(6R)-5,10-methylene-5,6,7,8-tetrahydrofolate</name>
        <dbReference type="ChEBI" id="CHEBI:15636"/>
    </cofactor>
</comment>
<feature type="binding site" evidence="4">
    <location>
        <begin position="269"/>
        <end position="276"/>
    </location>
    <ligand>
        <name>FAD</name>
        <dbReference type="ChEBI" id="CHEBI:57692"/>
    </ligand>
</feature>
<evidence type="ECO:0000256" key="4">
    <source>
        <dbReference type="PIRSR" id="PIRSR602081-1"/>
    </source>
</evidence>
<dbReference type="GO" id="GO:0003904">
    <property type="term" value="F:deoxyribodipyrimidine photo-lyase activity"/>
    <property type="evidence" value="ECO:0007669"/>
    <property type="project" value="TreeGrafter"/>
</dbReference>
<dbReference type="InterPro" id="IPR036134">
    <property type="entry name" value="Crypto/Photolyase_FAD-like_sf"/>
</dbReference>
<feature type="domain" description="Photolyase/cryptochrome alpha/beta" evidence="5">
    <location>
        <begin position="4"/>
        <end position="138"/>
    </location>
</feature>
<evidence type="ECO:0000256" key="3">
    <source>
        <dbReference type="ARBA" id="ARBA00022827"/>
    </source>
</evidence>
<dbReference type="Pfam" id="PF03441">
    <property type="entry name" value="FAD_binding_7"/>
    <property type="match status" value="1"/>
</dbReference>
<dbReference type="Gene3D" id="1.10.579.10">
    <property type="entry name" value="DNA Cyclobutane Dipyrimidine Photolyase, subunit A, domain 3"/>
    <property type="match status" value="1"/>
</dbReference>
<protein>
    <submittedName>
        <fullName evidence="6">Deoxyribodipyrimidine photo-lyase</fullName>
    </submittedName>
</protein>
<dbReference type="InterPro" id="IPR014729">
    <property type="entry name" value="Rossmann-like_a/b/a_fold"/>
</dbReference>
<keyword evidence="7" id="KW-1185">Reference proteome</keyword>
<evidence type="ECO:0000256" key="1">
    <source>
        <dbReference type="ARBA" id="ARBA00001932"/>
    </source>
</evidence>
<dbReference type="GO" id="GO:0003677">
    <property type="term" value="F:DNA binding"/>
    <property type="evidence" value="ECO:0007669"/>
    <property type="project" value="TreeGrafter"/>
</dbReference>
<reference evidence="6 7" key="1">
    <citation type="submission" date="2019-03" db="EMBL/GenBank/DDBJ databases">
        <title>Genomic Encyclopedia of Archaeal and Bacterial Type Strains, Phase II (KMG-II): from individual species to whole genera.</title>
        <authorList>
            <person name="Goeker M."/>
        </authorList>
    </citation>
    <scope>NUCLEOTIDE SEQUENCE [LARGE SCALE GENOMIC DNA]</scope>
    <source>
        <strain evidence="6 7">DSM 22554</strain>
    </source>
</reference>
<dbReference type="InterPro" id="IPR006050">
    <property type="entry name" value="DNA_photolyase_N"/>
</dbReference>
<proteinExistence type="predicted"/>
<evidence type="ECO:0000259" key="5">
    <source>
        <dbReference type="PROSITE" id="PS51645"/>
    </source>
</evidence>
<dbReference type="PANTHER" id="PTHR11455:SF22">
    <property type="entry name" value="CRYPTOCHROME DASH"/>
    <property type="match status" value="1"/>
</dbReference>
<dbReference type="PANTHER" id="PTHR11455">
    <property type="entry name" value="CRYPTOCHROME"/>
    <property type="match status" value="1"/>
</dbReference>
<evidence type="ECO:0000313" key="7">
    <source>
        <dbReference type="Proteomes" id="UP000294616"/>
    </source>
</evidence>
<organism evidence="6 7">
    <name type="scientific">Albibacterium bauzanense</name>
    <dbReference type="NCBI Taxonomy" id="653929"/>
    <lineage>
        <taxon>Bacteria</taxon>
        <taxon>Pseudomonadati</taxon>
        <taxon>Bacteroidota</taxon>
        <taxon>Sphingobacteriia</taxon>
        <taxon>Sphingobacteriales</taxon>
        <taxon>Sphingobacteriaceae</taxon>
        <taxon>Albibacterium</taxon>
    </lineage>
</organism>
<evidence type="ECO:0000313" key="6">
    <source>
        <dbReference type="EMBL" id="TCK85782.1"/>
    </source>
</evidence>
<keyword evidence="6" id="KW-0456">Lyase</keyword>
<sequence length="394" mass="45409">MNKKTILVWFRNDLRICDNEMLSLASDKDNAILPVFIYDPRIYVETKYGTKKTGVLRAKFINESVEDLQRSIRSFNGELIIESGLPEEILPELAKQYQIDEVYHHREVAYEETKVSALVEEALWKLQLNLRHFIGHTLYHKEDLPFPIKDIPDDFNTFKKKASRESSIRPSIRFPENLSFLEIAPEWSVPTLEDLGFNEEEIKLAEGSSILGGETEAKKQLTLLMCGGMTESRLSPWISLGCLSVHTYYHSLISCSNYPKSISNKLMDELWWHDYYRFMFKKHGNKFFKLQGLSKIEFSCIGGDEQFENWKSGKTDNAEVNHIMETLNSTGYINQAERTEAAAYLVNDLRVNWLKGAAYFEEKLVDYNPATNYGSWAHIAGVGSSFKHNLKNIS</sequence>
<dbReference type="InterPro" id="IPR002081">
    <property type="entry name" value="Cryptochrome/DNA_photolyase_1"/>
</dbReference>
<dbReference type="Pfam" id="PF00875">
    <property type="entry name" value="DNA_photolyase"/>
    <property type="match status" value="1"/>
</dbReference>
<dbReference type="SUPFAM" id="SSF52425">
    <property type="entry name" value="Cryptochrome/photolyase, N-terminal domain"/>
    <property type="match status" value="1"/>
</dbReference>
<dbReference type="SUPFAM" id="SSF48173">
    <property type="entry name" value="Cryptochrome/photolyase FAD-binding domain"/>
    <property type="match status" value="1"/>
</dbReference>
<dbReference type="EMBL" id="SMGO01000001">
    <property type="protein sequence ID" value="TCK85782.1"/>
    <property type="molecule type" value="Genomic_DNA"/>
</dbReference>
<evidence type="ECO:0000256" key="2">
    <source>
        <dbReference type="ARBA" id="ARBA00022630"/>
    </source>
</evidence>
<dbReference type="PROSITE" id="PS51645">
    <property type="entry name" value="PHR_CRY_ALPHA_BETA"/>
    <property type="match status" value="1"/>
</dbReference>
<dbReference type="Proteomes" id="UP000294616">
    <property type="component" value="Unassembled WGS sequence"/>
</dbReference>